<dbReference type="RefSeq" id="WP_003392056.1">
    <property type="nucleotide sequence ID" value="NZ_APBN01000017.1"/>
</dbReference>
<dbReference type="NCBIfam" id="TIGR01549">
    <property type="entry name" value="HAD-SF-IA-v1"/>
    <property type="match status" value="1"/>
</dbReference>
<dbReference type="GO" id="GO:0008967">
    <property type="term" value="F:phosphoglycolate phosphatase activity"/>
    <property type="evidence" value="ECO:0007669"/>
    <property type="project" value="TreeGrafter"/>
</dbReference>
<dbReference type="InterPro" id="IPR050155">
    <property type="entry name" value="HAD-like_hydrolase_sf"/>
</dbReference>
<dbReference type="InterPro" id="IPR006439">
    <property type="entry name" value="HAD-SF_hydro_IA"/>
</dbReference>
<evidence type="ECO:0008006" key="3">
    <source>
        <dbReference type="Google" id="ProtNLM"/>
    </source>
</evidence>
<sequence length="223" mass="24868">MSIPFAVLFDMDGTLLQTERLSTPAFQKTFEELREKGLWNGATPDEQELTNVLGMTIEQLWEKLLPGASEEIKKVADKLMLKNELILLRQGIADLYPGVREVLQELHANGTALFVASNGLERYIDEICEHFGIKPLFTDLYSAGRFGTRSKKDLVAKLLQDYQVKQAVMVGDRHSDVEAGLANGLKTIGCDFGFAKPGELDGADVIITRFTDLLAHIPYQQHT</sequence>
<organism evidence="1 2">
    <name type="scientific">Brevibacillus borstelensis AK1</name>
    <dbReference type="NCBI Taxonomy" id="1300222"/>
    <lineage>
        <taxon>Bacteria</taxon>
        <taxon>Bacillati</taxon>
        <taxon>Bacillota</taxon>
        <taxon>Bacilli</taxon>
        <taxon>Bacillales</taxon>
        <taxon>Paenibacillaceae</taxon>
        <taxon>Brevibacillus</taxon>
    </lineage>
</organism>
<gene>
    <name evidence="1" type="ORF">I532_23177</name>
</gene>
<dbReference type="PATRIC" id="fig|1300222.3.peg.4870"/>
<dbReference type="AlphaFoldDB" id="M8DAH2"/>
<dbReference type="InterPro" id="IPR023198">
    <property type="entry name" value="PGP-like_dom2"/>
</dbReference>
<dbReference type="EMBL" id="APBN01000017">
    <property type="protein sequence ID" value="EMT50373.1"/>
    <property type="molecule type" value="Genomic_DNA"/>
</dbReference>
<comment type="caution">
    <text evidence="1">The sequence shown here is derived from an EMBL/GenBank/DDBJ whole genome shotgun (WGS) entry which is preliminary data.</text>
</comment>
<dbReference type="SUPFAM" id="SSF56784">
    <property type="entry name" value="HAD-like"/>
    <property type="match status" value="1"/>
</dbReference>
<dbReference type="GO" id="GO:0006281">
    <property type="term" value="P:DNA repair"/>
    <property type="evidence" value="ECO:0007669"/>
    <property type="project" value="TreeGrafter"/>
</dbReference>
<evidence type="ECO:0000313" key="1">
    <source>
        <dbReference type="EMBL" id="EMT50373.1"/>
    </source>
</evidence>
<dbReference type="Gene3D" id="1.10.150.240">
    <property type="entry name" value="Putative phosphatase, domain 2"/>
    <property type="match status" value="1"/>
</dbReference>
<dbReference type="Pfam" id="PF13419">
    <property type="entry name" value="HAD_2"/>
    <property type="match status" value="1"/>
</dbReference>
<dbReference type="GO" id="GO:0005829">
    <property type="term" value="C:cytosol"/>
    <property type="evidence" value="ECO:0007669"/>
    <property type="project" value="TreeGrafter"/>
</dbReference>
<reference evidence="1 2" key="1">
    <citation type="submission" date="2013-03" db="EMBL/GenBank/DDBJ databases">
        <title>Assembly of a new bacterial strain Brevibacillus borstelensis AK1.</title>
        <authorList>
            <person name="Rajan I."/>
            <person name="PoliReddy D."/>
            <person name="Sugumar T."/>
            <person name="Rathinam K."/>
            <person name="Alqarawi S."/>
            <person name="Khalil A.B."/>
            <person name="Sivakumar N."/>
        </authorList>
    </citation>
    <scope>NUCLEOTIDE SEQUENCE [LARGE SCALE GENOMIC DNA]</scope>
    <source>
        <strain evidence="1 2">AK1</strain>
    </source>
</reference>
<name>M8DAH2_9BACL</name>
<keyword evidence="2" id="KW-1185">Reference proteome</keyword>
<accession>M8DAH2</accession>
<dbReference type="OrthoDB" id="9792518at2"/>
<protein>
    <recommendedName>
        <fullName evidence="3">Haloacid dehalogenase</fullName>
    </recommendedName>
</protein>
<dbReference type="PANTHER" id="PTHR43434:SF1">
    <property type="entry name" value="PHOSPHOGLYCOLATE PHOSPHATASE"/>
    <property type="match status" value="1"/>
</dbReference>
<dbReference type="SFLD" id="SFLDG01129">
    <property type="entry name" value="C1.5:_HAD__Beta-PGM__Phosphata"/>
    <property type="match status" value="1"/>
</dbReference>
<dbReference type="InterPro" id="IPR041492">
    <property type="entry name" value="HAD_2"/>
</dbReference>
<proteinExistence type="predicted"/>
<dbReference type="SFLD" id="SFLDS00003">
    <property type="entry name" value="Haloacid_Dehalogenase"/>
    <property type="match status" value="1"/>
</dbReference>
<dbReference type="InterPro" id="IPR036412">
    <property type="entry name" value="HAD-like_sf"/>
</dbReference>
<dbReference type="PANTHER" id="PTHR43434">
    <property type="entry name" value="PHOSPHOGLYCOLATE PHOSPHATASE"/>
    <property type="match status" value="1"/>
</dbReference>
<dbReference type="Gene3D" id="3.40.50.1000">
    <property type="entry name" value="HAD superfamily/HAD-like"/>
    <property type="match status" value="1"/>
</dbReference>
<dbReference type="Proteomes" id="UP000012081">
    <property type="component" value="Unassembled WGS sequence"/>
</dbReference>
<dbReference type="InterPro" id="IPR023214">
    <property type="entry name" value="HAD_sf"/>
</dbReference>
<evidence type="ECO:0000313" key="2">
    <source>
        <dbReference type="Proteomes" id="UP000012081"/>
    </source>
</evidence>
<dbReference type="STRING" id="1300222.I532_23177"/>